<dbReference type="Pfam" id="PF13376">
    <property type="entry name" value="OmdA"/>
    <property type="match status" value="1"/>
</dbReference>
<name>A0ABP6X7S2_9ACTN</name>
<reference evidence="3" key="1">
    <citation type="journal article" date="2019" name="Int. J. Syst. Evol. Microbiol.">
        <title>The Global Catalogue of Microorganisms (GCM) 10K type strain sequencing project: providing services to taxonomists for standard genome sequencing and annotation.</title>
        <authorList>
            <consortium name="The Broad Institute Genomics Platform"/>
            <consortium name="The Broad Institute Genome Sequencing Center for Infectious Disease"/>
            <person name="Wu L."/>
            <person name="Ma J."/>
        </authorList>
    </citation>
    <scope>NUCLEOTIDE SEQUENCE [LARGE SCALE GENOMIC DNA]</scope>
    <source>
        <strain evidence="3">JCM 16540</strain>
    </source>
</reference>
<feature type="compositionally biased region" description="Basic and acidic residues" evidence="1">
    <location>
        <begin position="174"/>
        <end position="188"/>
    </location>
</feature>
<dbReference type="RefSeq" id="WP_204911294.1">
    <property type="nucleotide sequence ID" value="NZ_BAAAYR010000001.1"/>
</dbReference>
<comment type="caution">
    <text evidence="2">The sequence shown here is derived from an EMBL/GenBank/DDBJ whole genome shotgun (WGS) entry which is preliminary data.</text>
</comment>
<evidence type="ECO:0000313" key="2">
    <source>
        <dbReference type="EMBL" id="GAA3562842.1"/>
    </source>
</evidence>
<organism evidence="2 3">
    <name type="scientific">Microlunatus spumicola</name>
    <dbReference type="NCBI Taxonomy" id="81499"/>
    <lineage>
        <taxon>Bacteria</taxon>
        <taxon>Bacillati</taxon>
        <taxon>Actinomycetota</taxon>
        <taxon>Actinomycetes</taxon>
        <taxon>Propionibacteriales</taxon>
        <taxon>Propionibacteriaceae</taxon>
        <taxon>Microlunatus</taxon>
    </lineage>
</organism>
<feature type="region of interest" description="Disordered" evidence="1">
    <location>
        <begin position="174"/>
        <end position="194"/>
    </location>
</feature>
<gene>
    <name evidence="2" type="ORF">GCM10022197_18080</name>
</gene>
<dbReference type="Proteomes" id="UP001500767">
    <property type="component" value="Unassembled WGS sequence"/>
</dbReference>
<sequence length="194" mass="21810">MAGTPKVEHEQLEVTDLAQLTAWFAEHHETATGVWLVTWKRTTDPDRHVAYEDVVRECLRVGWIDGQARGVDERRSSIRLTPRRPGSGWARTNQQRVAELEAAGLLLPRGRAVVDEARASGAWTLLDDVEDLVEPPDLAAALDADPEARRRWDAFPRTPRRAALLWLSGAKRPATREKRVGEITERASRGLRTP</sequence>
<protein>
    <submittedName>
        <fullName evidence="2">YdeI/OmpD-associated family protein</fullName>
    </submittedName>
</protein>
<evidence type="ECO:0000256" key="1">
    <source>
        <dbReference type="SAM" id="MobiDB-lite"/>
    </source>
</evidence>
<dbReference type="EMBL" id="BAAAYR010000001">
    <property type="protein sequence ID" value="GAA3562842.1"/>
    <property type="molecule type" value="Genomic_DNA"/>
</dbReference>
<evidence type="ECO:0000313" key="3">
    <source>
        <dbReference type="Proteomes" id="UP001500767"/>
    </source>
</evidence>
<proteinExistence type="predicted"/>
<accession>A0ABP6X7S2</accession>
<keyword evidence="3" id="KW-1185">Reference proteome</keyword>